<dbReference type="Proteomes" id="UP000007431">
    <property type="component" value="Unassembled WGS sequence"/>
</dbReference>
<protein>
    <submittedName>
        <fullName evidence="2">Expressed protein</fullName>
    </submittedName>
</protein>
<dbReference type="HOGENOM" id="CLU_2428323_0_0_1"/>
<evidence type="ECO:0000256" key="1">
    <source>
        <dbReference type="SAM" id="MobiDB-lite"/>
    </source>
</evidence>
<evidence type="ECO:0000313" key="3">
    <source>
        <dbReference type="Proteomes" id="UP000007431"/>
    </source>
</evidence>
<dbReference type="EMBL" id="GL377309">
    <property type="protein sequence ID" value="EFI94663.1"/>
    <property type="molecule type" value="Genomic_DNA"/>
</dbReference>
<proteinExistence type="predicted"/>
<dbReference type="AlphaFoldDB" id="D8QAZ7"/>
<dbReference type="VEuPathDB" id="FungiDB:SCHCODRAFT_02633241"/>
<feature type="region of interest" description="Disordered" evidence="1">
    <location>
        <begin position="1"/>
        <end position="33"/>
    </location>
</feature>
<dbReference type="InParanoid" id="D8QAZ7"/>
<gene>
    <name evidence="2" type="ORF">SCHCODRAFT_82843</name>
</gene>
<feature type="compositionally biased region" description="Basic residues" evidence="1">
    <location>
        <begin position="1"/>
        <end position="14"/>
    </location>
</feature>
<reference evidence="2 3" key="1">
    <citation type="journal article" date="2010" name="Nat. Biotechnol.">
        <title>Genome sequence of the model mushroom Schizophyllum commune.</title>
        <authorList>
            <person name="Ohm R.A."/>
            <person name="de Jong J.F."/>
            <person name="Lugones L.G."/>
            <person name="Aerts A."/>
            <person name="Kothe E."/>
            <person name="Stajich J.E."/>
            <person name="de Vries R.P."/>
            <person name="Record E."/>
            <person name="Levasseur A."/>
            <person name="Baker S.E."/>
            <person name="Bartholomew K.A."/>
            <person name="Coutinho P.M."/>
            <person name="Erdmann S."/>
            <person name="Fowler T.J."/>
            <person name="Gathman A.C."/>
            <person name="Lombard V."/>
            <person name="Henrissat B."/>
            <person name="Knabe N."/>
            <person name="Kuees U."/>
            <person name="Lilly W.W."/>
            <person name="Lindquist E."/>
            <person name="Lucas S."/>
            <person name="Magnuson J.K."/>
            <person name="Piumi F."/>
            <person name="Raudaskoski M."/>
            <person name="Salamov A."/>
            <person name="Schmutz J."/>
            <person name="Schwarze F.W.M.R."/>
            <person name="vanKuyk P.A."/>
            <person name="Horton J.S."/>
            <person name="Grigoriev I.V."/>
            <person name="Woesten H.A.B."/>
        </authorList>
    </citation>
    <scope>NUCLEOTIDE SEQUENCE [LARGE SCALE GENOMIC DNA]</scope>
    <source>
        <strain evidence="3">H4-8 / FGSC 9210</strain>
    </source>
</reference>
<evidence type="ECO:0000313" key="2">
    <source>
        <dbReference type="EMBL" id="EFI94663.1"/>
    </source>
</evidence>
<accession>D8QAZ7</accession>
<organism evidence="3">
    <name type="scientific">Schizophyllum commune (strain H4-8 / FGSC 9210)</name>
    <name type="common">Split gill fungus</name>
    <dbReference type="NCBI Taxonomy" id="578458"/>
    <lineage>
        <taxon>Eukaryota</taxon>
        <taxon>Fungi</taxon>
        <taxon>Dikarya</taxon>
        <taxon>Basidiomycota</taxon>
        <taxon>Agaricomycotina</taxon>
        <taxon>Agaricomycetes</taxon>
        <taxon>Agaricomycetidae</taxon>
        <taxon>Agaricales</taxon>
        <taxon>Schizophyllaceae</taxon>
        <taxon>Schizophyllum</taxon>
    </lineage>
</organism>
<name>D8QAZ7_SCHCM</name>
<keyword evidence="3" id="KW-1185">Reference proteome</keyword>
<sequence length="91" mass="9920">MSTFRHMMRTKARSSHFQSVKSTMDGPHTDDMAPSGGRVLAWARLVGMHNILNDINELVPDSTQTLSGAPHGHQLYGRRAAHGCGLHGTLT</sequence>